<feature type="domain" description="Carboxymuconolactone decarboxylase-like" evidence="1">
    <location>
        <begin position="15"/>
        <end position="96"/>
    </location>
</feature>
<dbReference type="eggNOG" id="COG0599">
    <property type="taxonomic scope" value="Bacteria"/>
</dbReference>
<dbReference type="EMBL" id="JPRO01000030">
    <property type="protein sequence ID" value="KFE97103.1"/>
    <property type="molecule type" value="Genomic_DNA"/>
</dbReference>
<dbReference type="OrthoDB" id="9154867at2"/>
<dbReference type="GO" id="GO:0051920">
    <property type="term" value="F:peroxiredoxin activity"/>
    <property type="evidence" value="ECO:0007669"/>
    <property type="project" value="InterPro"/>
</dbReference>
<sequence>MEKQNPYEIFQKEAPEVFDGFNGLVESLMNTKALDQKTKQLIYLGIKVAQGDQTAVMFHVPMAKKLGASRDEIKETILLTLTVCGLKGVNTCLAQALDIYDNE</sequence>
<organism evidence="2 3">
    <name type="scientific">Chryseobacterium luteum</name>
    <dbReference type="NCBI Taxonomy" id="421531"/>
    <lineage>
        <taxon>Bacteria</taxon>
        <taxon>Pseudomonadati</taxon>
        <taxon>Bacteroidota</taxon>
        <taxon>Flavobacteriia</taxon>
        <taxon>Flavobacteriales</taxon>
        <taxon>Weeksellaceae</taxon>
        <taxon>Chryseobacterium group</taxon>
        <taxon>Chryseobacterium</taxon>
    </lineage>
</organism>
<gene>
    <name evidence="2" type="ORF">IX38_21515</name>
</gene>
<comment type="caution">
    <text evidence="2">The sequence shown here is derived from an EMBL/GenBank/DDBJ whole genome shotgun (WGS) entry which is preliminary data.</text>
</comment>
<evidence type="ECO:0000313" key="2">
    <source>
        <dbReference type="EMBL" id="KFE97103.1"/>
    </source>
</evidence>
<accession>A0A085YY40</accession>
<dbReference type="Gene3D" id="1.20.1290.10">
    <property type="entry name" value="AhpD-like"/>
    <property type="match status" value="1"/>
</dbReference>
<proteinExistence type="predicted"/>
<dbReference type="InterPro" id="IPR003779">
    <property type="entry name" value="CMD-like"/>
</dbReference>
<dbReference type="STRING" id="421531.IX38_21515"/>
<name>A0A085YY40_9FLAO</name>
<dbReference type="RefSeq" id="WP_034707820.1">
    <property type="nucleotide sequence ID" value="NZ_JPRO01000030.1"/>
</dbReference>
<keyword evidence="3" id="KW-1185">Reference proteome</keyword>
<dbReference type="PANTHER" id="PTHR33930:SF2">
    <property type="entry name" value="BLR3452 PROTEIN"/>
    <property type="match status" value="1"/>
</dbReference>
<dbReference type="Proteomes" id="UP000028703">
    <property type="component" value="Unassembled WGS sequence"/>
</dbReference>
<evidence type="ECO:0000313" key="3">
    <source>
        <dbReference type="Proteomes" id="UP000028703"/>
    </source>
</evidence>
<dbReference type="AlphaFoldDB" id="A0A085YY40"/>
<evidence type="ECO:0000259" key="1">
    <source>
        <dbReference type="Pfam" id="PF02627"/>
    </source>
</evidence>
<dbReference type="SUPFAM" id="SSF69118">
    <property type="entry name" value="AhpD-like"/>
    <property type="match status" value="1"/>
</dbReference>
<dbReference type="InterPro" id="IPR029032">
    <property type="entry name" value="AhpD-like"/>
</dbReference>
<protein>
    <submittedName>
        <fullName evidence="2">Carboxymuconolactone decarboxylase</fullName>
    </submittedName>
</protein>
<dbReference type="Pfam" id="PF02627">
    <property type="entry name" value="CMD"/>
    <property type="match status" value="1"/>
</dbReference>
<dbReference type="PANTHER" id="PTHR33930">
    <property type="entry name" value="ALKYL HYDROPEROXIDE REDUCTASE AHPD"/>
    <property type="match status" value="1"/>
</dbReference>
<reference evidence="2 3" key="1">
    <citation type="submission" date="2014-07" db="EMBL/GenBank/DDBJ databases">
        <title>Genome of Chryseobacterium luteum DSM 18605.</title>
        <authorList>
            <person name="Stropko S.J."/>
            <person name="Pipes S.E."/>
            <person name="Newman J.D."/>
        </authorList>
    </citation>
    <scope>NUCLEOTIDE SEQUENCE [LARGE SCALE GENOMIC DNA]</scope>
    <source>
        <strain evidence="2 3">DSM 18605</strain>
    </source>
</reference>